<organism evidence="2 3">
    <name type="scientific">Mycena rosella</name>
    <name type="common">Pink bonnet</name>
    <name type="synonym">Agaricus rosellus</name>
    <dbReference type="NCBI Taxonomy" id="1033263"/>
    <lineage>
        <taxon>Eukaryota</taxon>
        <taxon>Fungi</taxon>
        <taxon>Dikarya</taxon>
        <taxon>Basidiomycota</taxon>
        <taxon>Agaricomycotina</taxon>
        <taxon>Agaricomycetes</taxon>
        <taxon>Agaricomycetidae</taxon>
        <taxon>Agaricales</taxon>
        <taxon>Marasmiineae</taxon>
        <taxon>Mycenaceae</taxon>
        <taxon>Mycena</taxon>
    </lineage>
</organism>
<keyword evidence="3" id="KW-1185">Reference proteome</keyword>
<reference evidence="2" key="1">
    <citation type="submission" date="2023-03" db="EMBL/GenBank/DDBJ databases">
        <title>Massive genome expansion in bonnet fungi (Mycena s.s.) driven by repeated elements and novel gene families across ecological guilds.</title>
        <authorList>
            <consortium name="Lawrence Berkeley National Laboratory"/>
            <person name="Harder C.B."/>
            <person name="Miyauchi S."/>
            <person name="Viragh M."/>
            <person name="Kuo A."/>
            <person name="Thoen E."/>
            <person name="Andreopoulos B."/>
            <person name="Lu D."/>
            <person name="Skrede I."/>
            <person name="Drula E."/>
            <person name="Henrissat B."/>
            <person name="Morin E."/>
            <person name="Kohler A."/>
            <person name="Barry K."/>
            <person name="LaButti K."/>
            <person name="Morin E."/>
            <person name="Salamov A."/>
            <person name="Lipzen A."/>
            <person name="Mereny Z."/>
            <person name="Hegedus B."/>
            <person name="Baldrian P."/>
            <person name="Stursova M."/>
            <person name="Weitz H."/>
            <person name="Taylor A."/>
            <person name="Grigoriev I.V."/>
            <person name="Nagy L.G."/>
            <person name="Martin F."/>
            <person name="Kauserud H."/>
        </authorList>
    </citation>
    <scope>NUCLEOTIDE SEQUENCE</scope>
    <source>
        <strain evidence="2">CBHHK067</strain>
    </source>
</reference>
<sequence>MRRSLELLFAPASLVFELEVVAPQDGMDHRCACTNNDYTGLDQLVEEPGPGVFDELTLETKRIDERSRASA</sequence>
<keyword evidence="1" id="KW-0732">Signal</keyword>
<evidence type="ECO:0000313" key="3">
    <source>
        <dbReference type="Proteomes" id="UP001221757"/>
    </source>
</evidence>
<comment type="caution">
    <text evidence="2">The sequence shown here is derived from an EMBL/GenBank/DDBJ whole genome shotgun (WGS) entry which is preliminary data.</text>
</comment>
<evidence type="ECO:0000313" key="2">
    <source>
        <dbReference type="EMBL" id="KAJ7623999.1"/>
    </source>
</evidence>
<feature type="signal peptide" evidence="1">
    <location>
        <begin position="1"/>
        <end position="23"/>
    </location>
</feature>
<evidence type="ECO:0000256" key="1">
    <source>
        <dbReference type="SAM" id="SignalP"/>
    </source>
</evidence>
<feature type="chain" id="PRO_5041997381" evidence="1">
    <location>
        <begin position="24"/>
        <end position="71"/>
    </location>
</feature>
<gene>
    <name evidence="2" type="ORF">B0H17DRAFT_1111993</name>
</gene>
<dbReference type="EMBL" id="JARKIE010000628">
    <property type="protein sequence ID" value="KAJ7623999.1"/>
    <property type="molecule type" value="Genomic_DNA"/>
</dbReference>
<proteinExistence type="predicted"/>
<name>A0AAD7FJR5_MYCRO</name>
<protein>
    <submittedName>
        <fullName evidence="2">Uncharacterized protein</fullName>
    </submittedName>
</protein>
<accession>A0AAD7FJR5</accession>
<dbReference type="Proteomes" id="UP001221757">
    <property type="component" value="Unassembled WGS sequence"/>
</dbReference>
<dbReference type="AlphaFoldDB" id="A0AAD7FJR5"/>